<protein>
    <submittedName>
        <fullName evidence="2">Uncharacterized protein</fullName>
    </submittedName>
</protein>
<evidence type="ECO:0000313" key="2">
    <source>
        <dbReference type="EMBL" id="CAK9157735.1"/>
    </source>
</evidence>
<keyword evidence="3" id="KW-1185">Reference proteome</keyword>
<gene>
    <name evidence="2" type="ORF">ILEXP_LOCUS26304</name>
</gene>
<feature type="region of interest" description="Disordered" evidence="1">
    <location>
        <begin position="1"/>
        <end position="24"/>
    </location>
</feature>
<dbReference type="Proteomes" id="UP001642360">
    <property type="component" value="Unassembled WGS sequence"/>
</dbReference>
<sequence>MFRSEDETLVGKGGRDGIKPSTDLGLREIKRRLDLASKERGSKSFWATKKETKTKKKNSSSSAAAAGKKGSKRIIPIFPTRNECNKEERRGGCDPGRTLKTDLPPLYGCSKSNRLILNCCSKGGNQISTQGVGLVYISVWKNPRFWSPFLAAVLDSIVSGTLDSIPPNSKTVP</sequence>
<feature type="region of interest" description="Disordered" evidence="1">
    <location>
        <begin position="44"/>
        <end position="71"/>
    </location>
</feature>
<evidence type="ECO:0000313" key="3">
    <source>
        <dbReference type="Proteomes" id="UP001642360"/>
    </source>
</evidence>
<feature type="compositionally biased region" description="Low complexity" evidence="1">
    <location>
        <begin position="59"/>
        <end position="68"/>
    </location>
</feature>
<comment type="caution">
    <text evidence="2">The sequence shown here is derived from an EMBL/GenBank/DDBJ whole genome shotgun (WGS) entry which is preliminary data.</text>
</comment>
<dbReference type="AlphaFoldDB" id="A0ABC8SLI1"/>
<proteinExistence type="predicted"/>
<reference evidence="2 3" key="1">
    <citation type="submission" date="2024-02" db="EMBL/GenBank/DDBJ databases">
        <authorList>
            <person name="Vignale AGUSTIN F."/>
            <person name="Sosa J E."/>
            <person name="Modenutti C."/>
        </authorList>
    </citation>
    <scope>NUCLEOTIDE SEQUENCE [LARGE SCALE GENOMIC DNA]</scope>
</reference>
<dbReference type="EMBL" id="CAUOFW020003058">
    <property type="protein sequence ID" value="CAK9157735.1"/>
    <property type="molecule type" value="Genomic_DNA"/>
</dbReference>
<evidence type="ECO:0000256" key="1">
    <source>
        <dbReference type="SAM" id="MobiDB-lite"/>
    </source>
</evidence>
<accession>A0ABC8SLI1</accession>
<organism evidence="2 3">
    <name type="scientific">Ilex paraguariensis</name>
    <name type="common">yerba mate</name>
    <dbReference type="NCBI Taxonomy" id="185542"/>
    <lineage>
        <taxon>Eukaryota</taxon>
        <taxon>Viridiplantae</taxon>
        <taxon>Streptophyta</taxon>
        <taxon>Embryophyta</taxon>
        <taxon>Tracheophyta</taxon>
        <taxon>Spermatophyta</taxon>
        <taxon>Magnoliopsida</taxon>
        <taxon>eudicotyledons</taxon>
        <taxon>Gunneridae</taxon>
        <taxon>Pentapetalae</taxon>
        <taxon>asterids</taxon>
        <taxon>campanulids</taxon>
        <taxon>Aquifoliales</taxon>
        <taxon>Aquifoliaceae</taxon>
        <taxon>Ilex</taxon>
    </lineage>
</organism>
<name>A0ABC8SLI1_9AQUA</name>